<dbReference type="InterPro" id="IPR024134">
    <property type="entry name" value="SOD_Cu/Zn_/chaperone"/>
</dbReference>
<reference evidence="3 4" key="1">
    <citation type="submission" date="2021-06" db="EMBL/GenBank/DDBJ databases">
        <authorList>
            <person name="Palmer J.M."/>
        </authorList>
    </citation>
    <scope>NUCLEOTIDE SEQUENCE [LARGE SCALE GENOMIC DNA]</scope>
    <source>
        <strain evidence="3 4">GA_2019</strain>
        <tissue evidence="3">Muscle</tissue>
    </source>
</reference>
<dbReference type="EMBL" id="JAHRIO010004844">
    <property type="protein sequence ID" value="MEQ2160147.1"/>
    <property type="molecule type" value="Genomic_DNA"/>
</dbReference>
<accession>A0ABV0MM08</accession>
<dbReference type="InterPro" id="IPR018152">
    <property type="entry name" value="SOD_Cu/Zn_BS"/>
</dbReference>
<evidence type="ECO:0000259" key="2">
    <source>
        <dbReference type="Pfam" id="PF00080"/>
    </source>
</evidence>
<protein>
    <recommendedName>
        <fullName evidence="2">Superoxide dismutase copper/zinc binding domain-containing protein</fullName>
    </recommendedName>
</protein>
<feature type="domain" description="Superoxide dismutase copper/zinc binding" evidence="2">
    <location>
        <begin position="21"/>
        <end position="58"/>
    </location>
</feature>
<keyword evidence="1" id="KW-0732">Signal</keyword>
<sequence>RTALCLIKPCCLTLTALLLLFNPQSESDSVKVTGTISGLTPGLHGFHVHAFGDNTNGDNNVAKINIADLFLLVTQILEICLFCKIHEKADDLGKGGNEESLKTGNAGGRLACGVIGIAQ</sequence>
<keyword evidence="4" id="KW-1185">Reference proteome</keyword>
<dbReference type="InterPro" id="IPR001424">
    <property type="entry name" value="SOD_Cu_Zn_dom"/>
</dbReference>
<dbReference type="Gene3D" id="2.60.40.200">
    <property type="entry name" value="Superoxide dismutase, copper/zinc binding domain"/>
    <property type="match status" value="2"/>
</dbReference>
<feature type="chain" id="PRO_5046907341" description="Superoxide dismutase copper/zinc binding domain-containing protein" evidence="1">
    <location>
        <begin position="28"/>
        <end position="119"/>
    </location>
</feature>
<gene>
    <name evidence="3" type="ORF">GOODEAATRI_030500</name>
</gene>
<dbReference type="Proteomes" id="UP001476798">
    <property type="component" value="Unassembled WGS sequence"/>
</dbReference>
<name>A0ABV0MM08_9TELE</name>
<dbReference type="PANTHER" id="PTHR10003">
    <property type="entry name" value="SUPEROXIDE DISMUTASE CU-ZN -RELATED"/>
    <property type="match status" value="1"/>
</dbReference>
<dbReference type="PROSITE" id="PS00332">
    <property type="entry name" value="SOD_CU_ZN_2"/>
    <property type="match status" value="1"/>
</dbReference>
<dbReference type="SUPFAM" id="SSF49329">
    <property type="entry name" value="Cu,Zn superoxide dismutase-like"/>
    <property type="match status" value="1"/>
</dbReference>
<dbReference type="InterPro" id="IPR036423">
    <property type="entry name" value="SOD-like_Cu/Zn_dom_sf"/>
</dbReference>
<dbReference type="Pfam" id="PF00080">
    <property type="entry name" value="Sod_Cu"/>
    <property type="match status" value="2"/>
</dbReference>
<feature type="non-terminal residue" evidence="3">
    <location>
        <position position="1"/>
    </location>
</feature>
<feature type="domain" description="Superoxide dismutase copper/zinc binding" evidence="2">
    <location>
        <begin position="85"/>
        <end position="115"/>
    </location>
</feature>
<proteinExistence type="predicted"/>
<evidence type="ECO:0000313" key="4">
    <source>
        <dbReference type="Proteomes" id="UP001476798"/>
    </source>
</evidence>
<evidence type="ECO:0000313" key="3">
    <source>
        <dbReference type="EMBL" id="MEQ2160147.1"/>
    </source>
</evidence>
<comment type="caution">
    <text evidence="3">The sequence shown here is derived from an EMBL/GenBank/DDBJ whole genome shotgun (WGS) entry which is preliminary data.</text>
</comment>
<dbReference type="PROSITE" id="PS00087">
    <property type="entry name" value="SOD_CU_ZN_1"/>
    <property type="match status" value="1"/>
</dbReference>
<organism evidence="3 4">
    <name type="scientific">Goodea atripinnis</name>
    <dbReference type="NCBI Taxonomy" id="208336"/>
    <lineage>
        <taxon>Eukaryota</taxon>
        <taxon>Metazoa</taxon>
        <taxon>Chordata</taxon>
        <taxon>Craniata</taxon>
        <taxon>Vertebrata</taxon>
        <taxon>Euteleostomi</taxon>
        <taxon>Actinopterygii</taxon>
        <taxon>Neopterygii</taxon>
        <taxon>Teleostei</taxon>
        <taxon>Neoteleostei</taxon>
        <taxon>Acanthomorphata</taxon>
        <taxon>Ovalentaria</taxon>
        <taxon>Atherinomorphae</taxon>
        <taxon>Cyprinodontiformes</taxon>
        <taxon>Goodeidae</taxon>
        <taxon>Goodea</taxon>
    </lineage>
</organism>
<evidence type="ECO:0000256" key="1">
    <source>
        <dbReference type="SAM" id="SignalP"/>
    </source>
</evidence>
<feature type="signal peptide" evidence="1">
    <location>
        <begin position="1"/>
        <end position="27"/>
    </location>
</feature>